<feature type="compositionally biased region" description="Basic and acidic residues" evidence="1">
    <location>
        <begin position="265"/>
        <end position="333"/>
    </location>
</feature>
<dbReference type="GO" id="GO:0004842">
    <property type="term" value="F:ubiquitin-protein transferase activity"/>
    <property type="evidence" value="ECO:0007669"/>
    <property type="project" value="InterPro"/>
</dbReference>
<organism evidence="2 3">
    <name type="scientific">Astyanax mexicanus</name>
    <name type="common">Blind cave fish</name>
    <name type="synonym">Astyanax fasciatus mexicanus</name>
    <dbReference type="NCBI Taxonomy" id="7994"/>
    <lineage>
        <taxon>Eukaryota</taxon>
        <taxon>Metazoa</taxon>
        <taxon>Chordata</taxon>
        <taxon>Craniata</taxon>
        <taxon>Vertebrata</taxon>
        <taxon>Euteleostomi</taxon>
        <taxon>Actinopterygii</taxon>
        <taxon>Neopterygii</taxon>
        <taxon>Teleostei</taxon>
        <taxon>Ostariophysi</taxon>
        <taxon>Characiformes</taxon>
        <taxon>Characoidei</taxon>
        <taxon>Acestrorhamphidae</taxon>
        <taxon>Acestrorhamphinae</taxon>
        <taxon>Astyanax</taxon>
    </lineage>
</organism>
<dbReference type="Gene3D" id="3.90.1750.10">
    <property type="entry name" value="Hect, E3 ligase catalytic domains"/>
    <property type="match status" value="1"/>
</dbReference>
<name>A0A8T2M5A1_ASTMX</name>
<dbReference type="AlphaFoldDB" id="A0A8T2M5A1"/>
<reference evidence="2 3" key="1">
    <citation type="submission" date="2021-07" db="EMBL/GenBank/DDBJ databases">
        <authorList>
            <person name="Imarazene B."/>
            <person name="Zahm M."/>
            <person name="Klopp C."/>
            <person name="Cabau C."/>
            <person name="Beille S."/>
            <person name="Jouanno E."/>
            <person name="Castinel A."/>
            <person name="Lluch J."/>
            <person name="Gil L."/>
            <person name="Kuchtly C."/>
            <person name="Lopez Roques C."/>
            <person name="Donnadieu C."/>
            <person name="Parrinello H."/>
            <person name="Journot L."/>
            <person name="Du K."/>
            <person name="Schartl M."/>
            <person name="Retaux S."/>
            <person name="Guiguen Y."/>
        </authorList>
    </citation>
    <scope>NUCLEOTIDE SEQUENCE [LARGE SCALE GENOMIC DNA]</scope>
    <source>
        <strain evidence="2">Pach_M1</strain>
        <tissue evidence="2">Testis</tissue>
    </source>
</reference>
<accession>A0A8T2M5A1</accession>
<sequence length="692" mass="78197">MTKKAWVADLLREALNGLEEAEGASSVATSSNEAPSSNEENSPSCSRPCTSRAAQAAQNAVQGEVARAFAPYQSGTRKRRLVLPAANPKWRVQLQSFTHNFFCLRGRKDCSVPSAFEKVNLSTAGLGFKKIHFPDRACDAQEFQNQLTKSFPKLQEGGGFELLRTSGMTRSKTLEIIPCPESGYTPLYLTTEAGVGSSILYVRPLQANLSMERISTPTSSGGPTIQCLYCKQFMRQASIPTHVDVCSRHNSDSRTGRHGNNRRREHIEAERTQDGIGRHQEREGRQQEREGRQQEREGRQQEREGRQQEREGRQQEREDRQLEREDGQQKETEDGNTTPGEMGNIQRIHYRNSTDNEHRDLRQRQSGSCTSEEWKTEPDITKAVDIYRHQLLKAAESEEDLTIKLNMGHSPEDRERAILQFYKAPNINWARNLTVVLQGDAALGDGVKRFFFSQTISKLQFGFELNIEGPGKTLFFLGEEDHQVPSTSKILLDSGLYVVAGRMIGHSILHGGPGLSSLSPSVFSSLIGQDEEHVCLQDCPDMDLREIIQELDGDDDLSQSQTSKMNDLCLSWDLPFVNTENRRWLAEKVLVHAVLGRRREQLRQLRRGLKDSGLMPLLKERPDALNIIFPQASKIFVTPEMILDRIVWPSDSDTESDDGLDISTKCSVTAYLREYIESGKMFINFILYYCHV</sequence>
<comment type="caution">
    <text evidence="2">The sequence shown here is derived from an EMBL/GenBank/DDBJ whole genome shotgun (WGS) entry which is preliminary data.</text>
</comment>
<feature type="compositionally biased region" description="Basic and acidic residues" evidence="1">
    <location>
        <begin position="245"/>
        <end position="255"/>
    </location>
</feature>
<feature type="compositionally biased region" description="Low complexity" evidence="1">
    <location>
        <begin position="30"/>
        <end position="48"/>
    </location>
</feature>
<evidence type="ECO:0000313" key="3">
    <source>
        <dbReference type="Proteomes" id="UP000752171"/>
    </source>
</evidence>
<evidence type="ECO:0000313" key="2">
    <source>
        <dbReference type="EMBL" id="KAG9279229.1"/>
    </source>
</evidence>
<dbReference type="InterPro" id="IPR035983">
    <property type="entry name" value="Hect_E3_ubiquitin_ligase"/>
</dbReference>
<protein>
    <recommendedName>
        <fullName evidence="4">HECT domain-containing protein</fullName>
    </recommendedName>
</protein>
<proteinExistence type="predicted"/>
<feature type="region of interest" description="Disordered" evidence="1">
    <location>
        <begin position="20"/>
        <end position="49"/>
    </location>
</feature>
<feature type="region of interest" description="Disordered" evidence="1">
    <location>
        <begin position="245"/>
        <end position="375"/>
    </location>
</feature>
<dbReference type="Proteomes" id="UP000752171">
    <property type="component" value="Unassembled WGS sequence"/>
</dbReference>
<dbReference type="EMBL" id="JAICCE010000003">
    <property type="protein sequence ID" value="KAG9279229.1"/>
    <property type="molecule type" value="Genomic_DNA"/>
</dbReference>
<evidence type="ECO:0008006" key="4">
    <source>
        <dbReference type="Google" id="ProtNLM"/>
    </source>
</evidence>
<feature type="compositionally biased region" description="Basic and acidic residues" evidence="1">
    <location>
        <begin position="352"/>
        <end position="363"/>
    </location>
</feature>
<evidence type="ECO:0000256" key="1">
    <source>
        <dbReference type="SAM" id="MobiDB-lite"/>
    </source>
</evidence>
<gene>
    <name evidence="2" type="ORF">AMEX_G4742</name>
</gene>
<dbReference type="SUPFAM" id="SSF56204">
    <property type="entry name" value="Hect, E3 ligase catalytic domain"/>
    <property type="match status" value="1"/>
</dbReference>